<accession>A0ABR0A8X2</accession>
<sequence length="300" mass="34218">MSNVSAGFCYVNLENNHNKEVVSMRFLPVCLCPSPLDQGQLSPSSSYIEFRPQENLKMNKFTLPRNYIWLNSFVQQFVESFRFNPLTWRPKAAMPVINDPIDHERMLSCQVWKRSKISIRDNMPEIITALICHHSGLLKSWPLFSFVAVMAGLATNQTIELYRLSPYVKELVPKEQKKDAEQYVSYGWVKDGFSAKLPNSVVIVTCRVHHSQSIRKSLLNPWAAIARDLSIICSSCDCEAELGETCSHVGAMLYKIIAVNSMHKLFKRLSGMNETIYKSKGRITKSRNKVYDSAEIPLMS</sequence>
<proteinExistence type="predicted"/>
<reference evidence="1 2" key="1">
    <citation type="journal article" date="2023" name="Nucleic Acids Res.">
        <title>The hologenome of Daphnia magna reveals possible DNA methylation and microbiome-mediated evolution of the host genome.</title>
        <authorList>
            <person name="Chaturvedi A."/>
            <person name="Li X."/>
            <person name="Dhandapani V."/>
            <person name="Marshall H."/>
            <person name="Kissane S."/>
            <person name="Cuenca-Cambronero M."/>
            <person name="Asole G."/>
            <person name="Calvet F."/>
            <person name="Ruiz-Romero M."/>
            <person name="Marangio P."/>
            <person name="Guigo R."/>
            <person name="Rago D."/>
            <person name="Mirbahai L."/>
            <person name="Eastwood N."/>
            <person name="Colbourne J.K."/>
            <person name="Zhou J."/>
            <person name="Mallon E."/>
            <person name="Orsini L."/>
        </authorList>
    </citation>
    <scope>NUCLEOTIDE SEQUENCE [LARGE SCALE GENOMIC DNA]</scope>
    <source>
        <strain evidence="1">LRV0_1</strain>
    </source>
</reference>
<dbReference type="Proteomes" id="UP001234178">
    <property type="component" value="Unassembled WGS sequence"/>
</dbReference>
<evidence type="ECO:0000313" key="2">
    <source>
        <dbReference type="Proteomes" id="UP001234178"/>
    </source>
</evidence>
<evidence type="ECO:0008006" key="3">
    <source>
        <dbReference type="Google" id="ProtNLM"/>
    </source>
</evidence>
<comment type="caution">
    <text evidence="1">The sequence shown here is derived from an EMBL/GenBank/DDBJ whole genome shotgun (WGS) entry which is preliminary data.</text>
</comment>
<dbReference type="EMBL" id="JAOYFB010000036">
    <property type="protein sequence ID" value="KAK4021509.1"/>
    <property type="molecule type" value="Genomic_DNA"/>
</dbReference>
<evidence type="ECO:0000313" key="1">
    <source>
        <dbReference type="EMBL" id="KAK4021509.1"/>
    </source>
</evidence>
<organism evidence="1 2">
    <name type="scientific">Daphnia magna</name>
    <dbReference type="NCBI Taxonomy" id="35525"/>
    <lineage>
        <taxon>Eukaryota</taxon>
        <taxon>Metazoa</taxon>
        <taxon>Ecdysozoa</taxon>
        <taxon>Arthropoda</taxon>
        <taxon>Crustacea</taxon>
        <taxon>Branchiopoda</taxon>
        <taxon>Diplostraca</taxon>
        <taxon>Cladocera</taxon>
        <taxon>Anomopoda</taxon>
        <taxon>Daphniidae</taxon>
        <taxon>Daphnia</taxon>
    </lineage>
</organism>
<dbReference type="PANTHER" id="PTHR47526">
    <property type="entry name" value="ATP-DEPENDENT DNA HELICASE"/>
    <property type="match status" value="1"/>
</dbReference>
<name>A0ABR0A8X2_9CRUS</name>
<keyword evidence="2" id="KW-1185">Reference proteome</keyword>
<dbReference type="PANTHER" id="PTHR47526:SF3">
    <property type="entry name" value="PHD-TYPE DOMAIN-CONTAINING PROTEIN"/>
    <property type="match status" value="1"/>
</dbReference>
<gene>
    <name evidence="1" type="ORF">OUZ56_003424</name>
</gene>
<protein>
    <recommendedName>
        <fullName evidence="3">SWIM-type domain-containing protein</fullName>
    </recommendedName>
</protein>